<gene>
    <name evidence="2" type="ORF">Cantr_00832</name>
</gene>
<proteinExistence type="predicted"/>
<dbReference type="STRING" id="5486.A0A367YHQ7"/>
<dbReference type="AlphaFoldDB" id="A0A367YHQ7"/>
<feature type="compositionally biased region" description="Polar residues" evidence="1">
    <location>
        <begin position="14"/>
        <end position="60"/>
    </location>
</feature>
<evidence type="ECO:0008006" key="4">
    <source>
        <dbReference type="Google" id="ProtNLM"/>
    </source>
</evidence>
<dbReference type="Proteomes" id="UP000253472">
    <property type="component" value="Unassembled WGS sequence"/>
</dbReference>
<dbReference type="EMBL" id="QLNQ01000021">
    <property type="protein sequence ID" value="RCK65119.1"/>
    <property type="molecule type" value="Genomic_DNA"/>
</dbReference>
<protein>
    <recommendedName>
        <fullName evidence="4">Vacuolar protein sorting-associated protein 51</fullName>
    </recommendedName>
</protein>
<name>A0A367YHQ7_9ASCO</name>
<keyword evidence="3" id="KW-1185">Reference proteome</keyword>
<feature type="region of interest" description="Disordered" evidence="1">
    <location>
        <begin position="77"/>
        <end position="96"/>
    </location>
</feature>
<feature type="region of interest" description="Disordered" evidence="1">
    <location>
        <begin position="1"/>
        <end position="67"/>
    </location>
</feature>
<evidence type="ECO:0000313" key="2">
    <source>
        <dbReference type="EMBL" id="RCK65119.1"/>
    </source>
</evidence>
<evidence type="ECO:0000256" key="1">
    <source>
        <dbReference type="SAM" id="MobiDB-lite"/>
    </source>
</evidence>
<comment type="caution">
    <text evidence="2">The sequence shown here is derived from an EMBL/GenBank/DDBJ whole genome shotgun (WGS) entry which is preliminary data.</text>
</comment>
<organism evidence="2 3">
    <name type="scientific">Candida viswanathii</name>
    <dbReference type="NCBI Taxonomy" id="5486"/>
    <lineage>
        <taxon>Eukaryota</taxon>
        <taxon>Fungi</taxon>
        <taxon>Dikarya</taxon>
        <taxon>Ascomycota</taxon>
        <taxon>Saccharomycotina</taxon>
        <taxon>Pichiomycetes</taxon>
        <taxon>Debaryomycetaceae</taxon>
        <taxon>Candida/Lodderomyces clade</taxon>
        <taxon>Candida</taxon>
    </lineage>
</organism>
<evidence type="ECO:0000313" key="3">
    <source>
        <dbReference type="Proteomes" id="UP000253472"/>
    </source>
</evidence>
<dbReference type="OrthoDB" id="203678at2759"/>
<reference evidence="2 3" key="1">
    <citation type="submission" date="2018-06" db="EMBL/GenBank/DDBJ databases">
        <title>Whole genome sequencing of Candida tropicalis (genome annotated by CSBL at Korea University).</title>
        <authorList>
            <person name="Ahn J."/>
        </authorList>
    </citation>
    <scope>NUCLEOTIDE SEQUENCE [LARGE SCALE GENOMIC DNA]</scope>
    <source>
        <strain evidence="2 3">ATCC 20962</strain>
    </source>
</reference>
<accession>A0A367YHQ7</accession>
<feature type="compositionally biased region" description="Basic and acidic residues" evidence="1">
    <location>
        <begin position="77"/>
        <end position="86"/>
    </location>
</feature>
<dbReference type="Pfam" id="PF08700">
    <property type="entry name" value="VPS51_Exo84_N"/>
    <property type="match status" value="1"/>
</dbReference>
<sequence>MADSPVLSYKKPSHNNNSSQRISSVPSTPNLSQPDSPLGFSQLQLPSSIGSPRPSTSTLPTARKVSSRRKALQEFYRLNEENHEDPSLGSGGSGSGSFDNIDISSLESIDNMIKNAPIEDILKVRNSITAKLSSSNQTKKAIIYDNYYELIKLSNTLADLTTARLAKKTDSTSAFKLYTDEDDEANRDKDELTKEEYVDKTLQELADFVSSEGSKFNGTFKEVLDNLNSSIASDNASMLTLKEDDQDELEQSEKQQIIDHINYILNLPTQEPDETAKEEAIKDIKQILADNPDNEILALQLTKIENTLL</sequence>